<feature type="transmembrane region" description="Helical" evidence="1">
    <location>
        <begin position="27"/>
        <end position="48"/>
    </location>
</feature>
<keyword evidence="1" id="KW-1133">Transmembrane helix</keyword>
<proteinExistence type="predicted"/>
<dbReference type="OrthoDB" id="2313227at2"/>
<organism evidence="2 3">
    <name type="scientific">Agrilactobacillus composti DSM 18527 = JCM 14202</name>
    <dbReference type="NCBI Taxonomy" id="1423734"/>
    <lineage>
        <taxon>Bacteria</taxon>
        <taxon>Bacillati</taxon>
        <taxon>Bacillota</taxon>
        <taxon>Bacilli</taxon>
        <taxon>Lactobacillales</taxon>
        <taxon>Lactobacillaceae</taxon>
        <taxon>Agrilactobacillus</taxon>
    </lineage>
</organism>
<accession>X0PFY5</accession>
<protein>
    <submittedName>
        <fullName evidence="2">Uncharacterized protein</fullName>
    </submittedName>
</protein>
<comment type="caution">
    <text evidence="2">The sequence shown here is derived from an EMBL/GenBank/DDBJ whole genome shotgun (WGS) entry which is preliminary data.</text>
</comment>
<dbReference type="STRING" id="1423734.FC83_GL002864"/>
<keyword evidence="3" id="KW-1185">Reference proteome</keyword>
<dbReference type="PATRIC" id="fig|1423734.3.peg.2914"/>
<evidence type="ECO:0000256" key="1">
    <source>
        <dbReference type="SAM" id="Phobius"/>
    </source>
</evidence>
<evidence type="ECO:0000313" key="3">
    <source>
        <dbReference type="Proteomes" id="UP000051236"/>
    </source>
</evidence>
<gene>
    <name evidence="2" type="ORF">FC83_GL002864</name>
</gene>
<sequence length="443" mass="48936">MSSNSHNSRQQQTAQRKLVIRRRKRRIGLTLSILLVVVALGLSGWWLFNHNTAQKVQAQYETADAQRFLKTNASKGTLRQLQQAQGLFGWLWRPAVAQQVQQFQKDFNQRRQHDQRLAQLLDGKAYYRNTVSAQVLSRLDQALLQEKNQTVYQRQKNRLDTVQVWFAQTQDGNQFIDQAYQTFQKDQSQLTQEQVAEANVYYKLLKNRQIKARWQTPIQTMTAAFSQLQKEKSAQQQAADAQALADLKNAPLTQSYTPAKVTISDGTTKDSTSSASPTSDADLTKALKAAGVDASRLLVLDTQANQVFLAQRSGDSYTASGSRYSLLSNGLSTGTYTVKALIQSASGYVVTDPNSSDFGSYHSDNTATDQRPNNTTSDFNAATPVFWLKNQPALSSALLVANATNIGFLTPGSVTSDHVSRISASTMSALFSTVSAGTVVCVI</sequence>
<dbReference type="Proteomes" id="UP000051236">
    <property type="component" value="Unassembled WGS sequence"/>
</dbReference>
<dbReference type="RefSeq" id="WP_035454103.1">
    <property type="nucleotide sequence ID" value="NZ_AZGA01000054.1"/>
</dbReference>
<keyword evidence="1" id="KW-0472">Membrane</keyword>
<name>X0PFY5_9LACO</name>
<keyword evidence="1" id="KW-0812">Transmembrane</keyword>
<reference evidence="2 3" key="1">
    <citation type="journal article" date="2015" name="Genome Announc.">
        <title>Expanding the biotechnology potential of lactobacilli through comparative genomics of 213 strains and associated genera.</title>
        <authorList>
            <person name="Sun Z."/>
            <person name="Harris H.M."/>
            <person name="McCann A."/>
            <person name="Guo C."/>
            <person name="Argimon S."/>
            <person name="Zhang W."/>
            <person name="Yang X."/>
            <person name="Jeffery I.B."/>
            <person name="Cooney J.C."/>
            <person name="Kagawa T.F."/>
            <person name="Liu W."/>
            <person name="Song Y."/>
            <person name="Salvetti E."/>
            <person name="Wrobel A."/>
            <person name="Rasinkangas P."/>
            <person name="Parkhill J."/>
            <person name="Rea M.C."/>
            <person name="O'Sullivan O."/>
            <person name="Ritari J."/>
            <person name="Douillard F.P."/>
            <person name="Paul Ross R."/>
            <person name="Yang R."/>
            <person name="Briner A.E."/>
            <person name="Felis G.E."/>
            <person name="de Vos W.M."/>
            <person name="Barrangou R."/>
            <person name="Klaenhammer T.R."/>
            <person name="Caufield P.W."/>
            <person name="Cui Y."/>
            <person name="Zhang H."/>
            <person name="O'Toole P.W."/>
        </authorList>
    </citation>
    <scope>NUCLEOTIDE SEQUENCE [LARGE SCALE GENOMIC DNA]</scope>
    <source>
        <strain evidence="2 3">DSM 18527</strain>
    </source>
</reference>
<dbReference type="AlphaFoldDB" id="X0PFY5"/>
<evidence type="ECO:0000313" key="2">
    <source>
        <dbReference type="EMBL" id="KRM33297.1"/>
    </source>
</evidence>
<dbReference type="eggNOG" id="ENOG50301PM">
    <property type="taxonomic scope" value="Bacteria"/>
</dbReference>
<dbReference type="EMBL" id="AZGA01000054">
    <property type="protein sequence ID" value="KRM33297.1"/>
    <property type="molecule type" value="Genomic_DNA"/>
</dbReference>